<reference evidence="2 3" key="2">
    <citation type="journal article" date="2013" name="Plant Cell Physiol.">
        <title>Rice Annotation Project Database (RAP-DB): an integrative and interactive database for rice genomics.</title>
        <authorList>
            <person name="Sakai H."/>
            <person name="Lee S.S."/>
            <person name="Tanaka T."/>
            <person name="Numa H."/>
            <person name="Kim J."/>
            <person name="Kawahara Y."/>
            <person name="Wakimoto H."/>
            <person name="Yang C.C."/>
            <person name="Iwamoto M."/>
            <person name="Abe T."/>
            <person name="Yamada Y."/>
            <person name="Muto A."/>
            <person name="Inokuchi H."/>
            <person name="Ikemura T."/>
            <person name="Matsumoto T."/>
            <person name="Sasaki T."/>
            <person name="Itoh T."/>
        </authorList>
    </citation>
    <scope>NUCLEOTIDE SEQUENCE [LARGE SCALE GENOMIC DNA]</scope>
    <source>
        <strain evidence="3">cv. Nipponbare</strain>
    </source>
</reference>
<reference evidence="2 3" key="3">
    <citation type="journal article" date="2013" name="Rice">
        <title>Improvement of the Oryza sativa Nipponbare reference genome using next generation sequence and optical map data.</title>
        <authorList>
            <person name="Kawahara Y."/>
            <person name="de la Bastide M."/>
            <person name="Hamilton J.P."/>
            <person name="Kanamori H."/>
            <person name="McCombie W.R."/>
            <person name="Ouyang S."/>
            <person name="Schwartz D.C."/>
            <person name="Tanaka T."/>
            <person name="Wu J."/>
            <person name="Zhou S."/>
            <person name="Childs K.L."/>
            <person name="Davidson R.M."/>
            <person name="Lin H."/>
            <person name="Quesada-Ocampo L."/>
            <person name="Vaillancourt B."/>
            <person name="Sakai H."/>
            <person name="Lee S.S."/>
            <person name="Kim J."/>
            <person name="Numa H."/>
            <person name="Itoh T."/>
            <person name="Buell C.R."/>
            <person name="Matsumoto T."/>
        </authorList>
    </citation>
    <scope>NUCLEOTIDE SEQUENCE [LARGE SCALE GENOMIC DNA]</scope>
    <source>
        <strain evidence="3">cv. Nipponbare</strain>
    </source>
</reference>
<feature type="region of interest" description="Disordered" evidence="1">
    <location>
        <begin position="103"/>
        <end position="140"/>
    </location>
</feature>
<dbReference type="InParanoid" id="A0A0P0WWR5"/>
<name>A0A0P0WWR5_ORYSJ</name>
<keyword evidence="3" id="KW-1185">Reference proteome</keyword>
<dbReference type="AlphaFoldDB" id="A0A0P0WWR5"/>
<dbReference type="EMBL" id="AP014962">
    <property type="protein sequence ID" value="BAS97799.1"/>
    <property type="molecule type" value="Genomic_DNA"/>
</dbReference>
<proteinExistence type="predicted"/>
<feature type="non-terminal residue" evidence="2">
    <location>
        <position position="1"/>
    </location>
</feature>
<feature type="compositionally biased region" description="Basic residues" evidence="1">
    <location>
        <begin position="127"/>
        <end position="140"/>
    </location>
</feature>
<gene>
    <name evidence="2" type="ordered locus">Os06g0481200</name>
    <name evidence="2" type="ORF">OSNPB_060481200</name>
</gene>
<evidence type="ECO:0000256" key="1">
    <source>
        <dbReference type="SAM" id="MobiDB-lite"/>
    </source>
</evidence>
<feature type="non-terminal residue" evidence="2">
    <location>
        <position position="252"/>
    </location>
</feature>
<reference evidence="3" key="1">
    <citation type="journal article" date="2005" name="Nature">
        <title>The map-based sequence of the rice genome.</title>
        <authorList>
            <consortium name="International rice genome sequencing project (IRGSP)"/>
            <person name="Matsumoto T."/>
            <person name="Wu J."/>
            <person name="Kanamori H."/>
            <person name="Katayose Y."/>
            <person name="Fujisawa M."/>
            <person name="Namiki N."/>
            <person name="Mizuno H."/>
            <person name="Yamamoto K."/>
            <person name="Antonio B.A."/>
            <person name="Baba T."/>
            <person name="Sakata K."/>
            <person name="Nagamura Y."/>
            <person name="Aoki H."/>
            <person name="Arikawa K."/>
            <person name="Arita K."/>
            <person name="Bito T."/>
            <person name="Chiden Y."/>
            <person name="Fujitsuka N."/>
            <person name="Fukunaka R."/>
            <person name="Hamada M."/>
            <person name="Harada C."/>
            <person name="Hayashi A."/>
            <person name="Hijishita S."/>
            <person name="Honda M."/>
            <person name="Hosokawa S."/>
            <person name="Ichikawa Y."/>
            <person name="Idonuma A."/>
            <person name="Iijima M."/>
            <person name="Ikeda M."/>
            <person name="Ikeno M."/>
            <person name="Ito K."/>
            <person name="Ito S."/>
            <person name="Ito T."/>
            <person name="Ito Y."/>
            <person name="Ito Y."/>
            <person name="Iwabuchi A."/>
            <person name="Kamiya K."/>
            <person name="Karasawa W."/>
            <person name="Kurita K."/>
            <person name="Katagiri S."/>
            <person name="Kikuta A."/>
            <person name="Kobayashi H."/>
            <person name="Kobayashi N."/>
            <person name="Machita K."/>
            <person name="Maehara T."/>
            <person name="Masukawa M."/>
            <person name="Mizubayashi T."/>
            <person name="Mukai Y."/>
            <person name="Nagasaki H."/>
            <person name="Nagata Y."/>
            <person name="Naito S."/>
            <person name="Nakashima M."/>
            <person name="Nakama Y."/>
            <person name="Nakamichi Y."/>
            <person name="Nakamura M."/>
            <person name="Meguro A."/>
            <person name="Negishi M."/>
            <person name="Ohta I."/>
            <person name="Ohta T."/>
            <person name="Okamoto M."/>
            <person name="Ono N."/>
            <person name="Saji S."/>
            <person name="Sakaguchi M."/>
            <person name="Sakai K."/>
            <person name="Shibata M."/>
            <person name="Shimokawa T."/>
            <person name="Song J."/>
            <person name="Takazaki Y."/>
            <person name="Terasawa K."/>
            <person name="Tsugane M."/>
            <person name="Tsuji K."/>
            <person name="Ueda S."/>
            <person name="Waki K."/>
            <person name="Yamagata H."/>
            <person name="Yamamoto M."/>
            <person name="Yamamoto S."/>
            <person name="Yamane H."/>
            <person name="Yoshiki S."/>
            <person name="Yoshihara R."/>
            <person name="Yukawa K."/>
            <person name="Zhong H."/>
            <person name="Yano M."/>
            <person name="Yuan Q."/>
            <person name="Ouyang S."/>
            <person name="Liu J."/>
            <person name="Jones K.M."/>
            <person name="Gansberger K."/>
            <person name="Moffat K."/>
            <person name="Hill J."/>
            <person name="Bera J."/>
            <person name="Fadrosh D."/>
            <person name="Jin S."/>
            <person name="Johri S."/>
            <person name="Kim M."/>
            <person name="Overton L."/>
            <person name="Reardon M."/>
            <person name="Tsitrin T."/>
            <person name="Vuong H."/>
            <person name="Weaver B."/>
            <person name="Ciecko A."/>
            <person name="Tallon L."/>
            <person name="Jackson J."/>
            <person name="Pai G."/>
            <person name="Aken S.V."/>
            <person name="Utterback T."/>
            <person name="Reidmuller S."/>
            <person name="Feldblyum T."/>
            <person name="Hsiao J."/>
            <person name="Zismann V."/>
            <person name="Iobst S."/>
            <person name="de Vazeille A.R."/>
            <person name="Buell C.R."/>
            <person name="Ying K."/>
            <person name="Li Y."/>
            <person name="Lu T."/>
            <person name="Huang Y."/>
            <person name="Zhao Q."/>
            <person name="Feng Q."/>
            <person name="Zhang L."/>
            <person name="Zhu J."/>
            <person name="Weng Q."/>
            <person name="Mu J."/>
            <person name="Lu Y."/>
            <person name="Fan D."/>
            <person name="Liu Y."/>
            <person name="Guan J."/>
            <person name="Zhang Y."/>
            <person name="Yu S."/>
            <person name="Liu X."/>
            <person name="Zhang Y."/>
            <person name="Hong G."/>
            <person name="Han B."/>
            <person name="Choisne N."/>
            <person name="Demange N."/>
            <person name="Orjeda G."/>
            <person name="Samain S."/>
            <person name="Cattolico L."/>
            <person name="Pelletier E."/>
            <person name="Couloux A."/>
            <person name="Segurens B."/>
            <person name="Wincker P."/>
            <person name="D'Hont A."/>
            <person name="Scarpelli C."/>
            <person name="Weissenbach J."/>
            <person name="Salanoubat M."/>
            <person name="Quetier F."/>
            <person name="Yu Y."/>
            <person name="Kim H.R."/>
            <person name="Rambo T."/>
            <person name="Currie J."/>
            <person name="Collura K."/>
            <person name="Luo M."/>
            <person name="Yang T."/>
            <person name="Ammiraju J.S.S."/>
            <person name="Engler F."/>
            <person name="Soderlund C."/>
            <person name="Wing R.A."/>
            <person name="Palmer L.E."/>
            <person name="de la Bastide M."/>
            <person name="Spiegel L."/>
            <person name="Nascimento L."/>
            <person name="Zutavern T."/>
            <person name="O'Shaughnessy A."/>
            <person name="Dike S."/>
            <person name="Dedhia N."/>
            <person name="Preston R."/>
            <person name="Balija V."/>
            <person name="McCombie W.R."/>
            <person name="Chow T."/>
            <person name="Chen H."/>
            <person name="Chung M."/>
            <person name="Chen C."/>
            <person name="Shaw J."/>
            <person name="Wu H."/>
            <person name="Hsiao K."/>
            <person name="Chao Y."/>
            <person name="Chu M."/>
            <person name="Cheng C."/>
            <person name="Hour A."/>
            <person name="Lee P."/>
            <person name="Lin S."/>
            <person name="Lin Y."/>
            <person name="Liou J."/>
            <person name="Liu S."/>
            <person name="Hsing Y."/>
            <person name="Raghuvanshi S."/>
            <person name="Mohanty A."/>
            <person name="Bharti A.K."/>
            <person name="Gaur A."/>
            <person name="Gupta V."/>
            <person name="Kumar D."/>
            <person name="Ravi V."/>
            <person name="Vij S."/>
            <person name="Kapur A."/>
            <person name="Khurana P."/>
            <person name="Khurana P."/>
            <person name="Khurana J.P."/>
            <person name="Tyagi A.K."/>
            <person name="Gaikwad K."/>
            <person name="Singh A."/>
            <person name="Dalal V."/>
            <person name="Srivastava S."/>
            <person name="Dixit A."/>
            <person name="Pal A.K."/>
            <person name="Ghazi I.A."/>
            <person name="Yadav M."/>
            <person name="Pandit A."/>
            <person name="Bhargava A."/>
            <person name="Sureshbabu K."/>
            <person name="Batra K."/>
            <person name="Sharma T.R."/>
            <person name="Mohapatra T."/>
            <person name="Singh N.K."/>
            <person name="Messing J."/>
            <person name="Nelson A.B."/>
            <person name="Fuks G."/>
            <person name="Kavchok S."/>
            <person name="Keizer G."/>
            <person name="Linton E."/>
            <person name="Llaca V."/>
            <person name="Song R."/>
            <person name="Tanyolac B."/>
            <person name="Young S."/>
            <person name="Ho-Il K."/>
            <person name="Hahn J.H."/>
            <person name="Sangsakoo G."/>
            <person name="Vanavichit A."/>
            <person name="de Mattos Luiz.A.T."/>
            <person name="Zimmer P.D."/>
            <person name="Malone G."/>
            <person name="Dellagostin O."/>
            <person name="de Oliveira A.C."/>
            <person name="Bevan M."/>
            <person name="Bancroft I."/>
            <person name="Minx P."/>
            <person name="Cordum H."/>
            <person name="Wilson R."/>
            <person name="Cheng Z."/>
            <person name="Jin W."/>
            <person name="Jiang J."/>
            <person name="Leong S.A."/>
            <person name="Iwama H."/>
            <person name="Gojobori T."/>
            <person name="Itoh T."/>
            <person name="Niimura Y."/>
            <person name="Fujii Y."/>
            <person name="Habara T."/>
            <person name="Sakai H."/>
            <person name="Sato Y."/>
            <person name="Wilson G."/>
            <person name="Kumar K."/>
            <person name="McCouch S."/>
            <person name="Juretic N."/>
            <person name="Hoen D."/>
            <person name="Wright S."/>
            <person name="Bruskiewich R."/>
            <person name="Bureau T."/>
            <person name="Miyao A."/>
            <person name="Hirochika H."/>
            <person name="Nishikawa T."/>
            <person name="Kadowaki K."/>
            <person name="Sugiura M."/>
            <person name="Burr B."/>
            <person name="Sasaki T."/>
        </authorList>
    </citation>
    <scope>NUCLEOTIDE SEQUENCE [LARGE SCALE GENOMIC DNA]</scope>
    <source>
        <strain evidence="3">cv. Nipponbare</strain>
    </source>
</reference>
<dbReference type="Gramene" id="Os06t0481200-00">
    <property type="protein sequence ID" value="Os06t0481200-00"/>
    <property type="gene ID" value="Os06g0481200"/>
</dbReference>
<sequence length="252" mass="27134">LSGHEAVHRWHDRAHLVAVRLPAEWPVEAAVAALLHRRELDVLEAQPGARRRVAARQIHGPLRVRPRDAAVRHAGHGHRRRLVGARRVVAVVLVDHDRRLHRRHAHAGEQHAPHRPGPALPRLDPHPRRRPHQGHVLHGHVRHDGHGAALAEPADADAVARAAGDAADEHARAAVLDGDAVVAARHGGVLDGDADGAGEVDAVRVWAVARRSDGDAAHLDGAAGVEGEVEPGAVLYGYPCHRHVRALVHPQS</sequence>
<dbReference type="PaxDb" id="39947-A0A0P0WWR5"/>
<evidence type="ECO:0000313" key="2">
    <source>
        <dbReference type="EMBL" id="BAS97799.1"/>
    </source>
</evidence>
<organism evidence="2 3">
    <name type="scientific">Oryza sativa subsp. japonica</name>
    <name type="common">Rice</name>
    <dbReference type="NCBI Taxonomy" id="39947"/>
    <lineage>
        <taxon>Eukaryota</taxon>
        <taxon>Viridiplantae</taxon>
        <taxon>Streptophyta</taxon>
        <taxon>Embryophyta</taxon>
        <taxon>Tracheophyta</taxon>
        <taxon>Spermatophyta</taxon>
        <taxon>Magnoliopsida</taxon>
        <taxon>Liliopsida</taxon>
        <taxon>Poales</taxon>
        <taxon>Poaceae</taxon>
        <taxon>BOP clade</taxon>
        <taxon>Oryzoideae</taxon>
        <taxon>Oryzeae</taxon>
        <taxon>Oryzinae</taxon>
        <taxon>Oryza</taxon>
        <taxon>Oryza sativa</taxon>
    </lineage>
</organism>
<protein>
    <submittedName>
        <fullName evidence="2">Os06g0481200 protein</fullName>
    </submittedName>
</protein>
<accession>A0A0P0WWR5</accession>
<dbReference type="Proteomes" id="UP000059680">
    <property type="component" value="Chromosome 6"/>
</dbReference>
<evidence type="ECO:0000313" key="3">
    <source>
        <dbReference type="Proteomes" id="UP000059680"/>
    </source>
</evidence>